<feature type="signal peptide" evidence="7">
    <location>
        <begin position="1"/>
        <end position="26"/>
    </location>
</feature>
<dbReference type="EMBL" id="JAQQXT010000006">
    <property type="protein sequence ID" value="MDC8772202.1"/>
    <property type="molecule type" value="Genomic_DNA"/>
</dbReference>
<evidence type="ECO:0000313" key="10">
    <source>
        <dbReference type="Proteomes" id="UP001221189"/>
    </source>
</evidence>
<keyword evidence="4 6" id="KW-0443">Lipid metabolism</keyword>
<evidence type="ECO:0000259" key="8">
    <source>
        <dbReference type="PROSITE" id="PS51635"/>
    </source>
</evidence>
<comment type="caution">
    <text evidence="9">The sequence shown here is derived from an EMBL/GenBank/DDBJ whole genome shotgun (WGS) entry which is preliminary data.</text>
</comment>
<comment type="subcellular location">
    <subcellularLocation>
        <location evidence="1">Membrane</location>
    </subcellularLocation>
</comment>
<evidence type="ECO:0000256" key="4">
    <source>
        <dbReference type="ARBA" id="ARBA00023098"/>
    </source>
</evidence>
<evidence type="ECO:0000256" key="6">
    <source>
        <dbReference type="PROSITE-ProRule" id="PRU01161"/>
    </source>
</evidence>
<keyword evidence="2 6" id="KW-0378">Hydrolase</keyword>
<feature type="chain" id="PRO_5047057980" evidence="7">
    <location>
        <begin position="27"/>
        <end position="760"/>
    </location>
</feature>
<gene>
    <name evidence="9" type="ORF">PRZ03_11525</name>
</gene>
<dbReference type="SUPFAM" id="SSF52151">
    <property type="entry name" value="FabD/lysophospholipase-like"/>
    <property type="match status" value="1"/>
</dbReference>
<evidence type="ECO:0000313" key="9">
    <source>
        <dbReference type="EMBL" id="MDC8772202.1"/>
    </source>
</evidence>
<feature type="active site" description="Nucleophile" evidence="6">
    <location>
        <position position="92"/>
    </location>
</feature>
<keyword evidence="7" id="KW-0732">Signal</keyword>
<dbReference type="Gene3D" id="3.40.1090.10">
    <property type="entry name" value="Cytosolic phospholipase A2 catalytic domain"/>
    <property type="match status" value="2"/>
</dbReference>
<dbReference type="InterPro" id="IPR002641">
    <property type="entry name" value="PNPLA_dom"/>
</dbReference>
<dbReference type="PANTHER" id="PTHR14226:SF29">
    <property type="entry name" value="NEUROPATHY TARGET ESTERASE SWS"/>
    <property type="match status" value="1"/>
</dbReference>
<evidence type="ECO:0000256" key="5">
    <source>
        <dbReference type="ARBA" id="ARBA00023136"/>
    </source>
</evidence>
<dbReference type="PANTHER" id="PTHR14226">
    <property type="entry name" value="NEUROPATHY TARGET ESTERASE/SWISS CHEESE D.MELANOGASTER"/>
    <property type="match status" value="1"/>
</dbReference>
<dbReference type="InterPro" id="IPR000184">
    <property type="entry name" value="Bac_surfAg_D15"/>
</dbReference>
<dbReference type="Pfam" id="PF01734">
    <property type="entry name" value="Patatin"/>
    <property type="match status" value="1"/>
</dbReference>
<proteinExistence type="predicted"/>
<dbReference type="Gene3D" id="3.10.20.310">
    <property type="entry name" value="membrane protein fhac"/>
    <property type="match status" value="1"/>
</dbReference>
<keyword evidence="10" id="KW-1185">Reference proteome</keyword>
<evidence type="ECO:0000256" key="7">
    <source>
        <dbReference type="SAM" id="SignalP"/>
    </source>
</evidence>
<protein>
    <submittedName>
        <fullName evidence="9">Patatin-like phospholipase family protein</fullName>
    </submittedName>
</protein>
<dbReference type="InterPro" id="IPR050301">
    <property type="entry name" value="NTE"/>
</dbReference>
<organism evidence="9 10">
    <name type="scientific">Roseateles albus</name>
    <dbReference type="NCBI Taxonomy" id="2987525"/>
    <lineage>
        <taxon>Bacteria</taxon>
        <taxon>Pseudomonadati</taxon>
        <taxon>Pseudomonadota</taxon>
        <taxon>Betaproteobacteria</taxon>
        <taxon>Burkholderiales</taxon>
        <taxon>Sphaerotilaceae</taxon>
        <taxon>Roseateles</taxon>
    </lineage>
</organism>
<reference evidence="9 10" key="1">
    <citation type="submission" date="2022-10" db="EMBL/GenBank/DDBJ databases">
        <title>Paucibacter sp. hw1 Genome sequencing.</title>
        <authorList>
            <person name="Park S."/>
        </authorList>
    </citation>
    <scope>NUCLEOTIDE SEQUENCE [LARGE SCALE GENOMIC DNA]</scope>
    <source>
        <strain evidence="10">hw1</strain>
    </source>
</reference>
<accession>A0ABT5KFN3</accession>
<dbReference type="CDD" id="cd07205">
    <property type="entry name" value="Pat_PNPLA6_PNPLA7_NTE1_like"/>
    <property type="match status" value="1"/>
</dbReference>
<feature type="short sequence motif" description="GXSXG" evidence="6">
    <location>
        <begin position="90"/>
        <end position="94"/>
    </location>
</feature>
<keyword evidence="5" id="KW-0472">Membrane</keyword>
<dbReference type="Gene3D" id="2.40.160.50">
    <property type="entry name" value="membrane protein fhac: a member of the omp85/tpsb transporter family"/>
    <property type="match status" value="1"/>
</dbReference>
<dbReference type="Proteomes" id="UP001221189">
    <property type="component" value="Unassembled WGS sequence"/>
</dbReference>
<dbReference type="PROSITE" id="PS51635">
    <property type="entry name" value="PNPLA"/>
    <property type="match status" value="1"/>
</dbReference>
<feature type="short sequence motif" description="GXGXXG" evidence="6">
    <location>
        <begin position="63"/>
        <end position="68"/>
    </location>
</feature>
<keyword evidence="3 6" id="KW-0442">Lipid degradation</keyword>
<evidence type="ECO:0000256" key="1">
    <source>
        <dbReference type="ARBA" id="ARBA00004370"/>
    </source>
</evidence>
<dbReference type="Pfam" id="PF01103">
    <property type="entry name" value="Omp85"/>
    <property type="match status" value="1"/>
</dbReference>
<feature type="domain" description="PNPLA" evidence="8">
    <location>
        <begin position="59"/>
        <end position="250"/>
    </location>
</feature>
<feature type="active site" description="Proton acceptor" evidence="6">
    <location>
        <position position="237"/>
    </location>
</feature>
<dbReference type="RefSeq" id="WP_273600424.1">
    <property type="nucleotide sequence ID" value="NZ_JAQQXT010000006.1"/>
</dbReference>
<comment type="caution">
    <text evidence="6">Lacks conserved residue(s) required for the propagation of feature annotation.</text>
</comment>
<evidence type="ECO:0000256" key="3">
    <source>
        <dbReference type="ARBA" id="ARBA00022963"/>
    </source>
</evidence>
<dbReference type="InterPro" id="IPR016035">
    <property type="entry name" value="Acyl_Trfase/lysoPLipase"/>
</dbReference>
<sequence length="760" mass="81925">MSPALRHPLAIAAALTLLAAPGLALAQTAEAAVVPLETPLATPLVAADALPVKRPKICLVLSGGGARGAAHTGVLKVLEELHVPIHCITGTSMGALVGGAYATGMSVDEMDAVNADITVAKLFKEKPPRLEMTMRRKADDHANYIGPEIGLGSAEASLTKGAVSGVQLETVLRQLSKVRGYRSFDDLPIQFRAVATDLVTGKAVVFGEGDMANVMRASMSVPGAVAPAEINGMMLVDGMLTSNLPVAAARELGADVVIAVNVGTPLLKREQLSSIFGVAGQMLSILTEQNVQASIASLKPGDILISPELGDYSTGDFDNLPKISPLGEAAARKVAEQLSRYAVPAEEYAALRRKQSAPVPADLMPVDEIRFVNLKRVNPAEAQKVMQTTVKEPIDQEELDADMRRLYGTGDFEHVNYRTLRDGERRVLAIDAMEKSWGPTYLRVGIALDSDFGSETNANLLASVRKTWINTMGAEWRTDISMGGNNRLRTEFYQPFEAGKNWFVAPTLDLSQRLVSIYEGDRKRAIYSLVSGQVGLDIGRNFYQYGTFRLGVVSGRLRQDLDTGDDLLGPKPSRVKTGGVQASLVMDRLDSVLFPRNGWHFRANLYNSNPSLGADFAYSKWESSVIAAYSFGEDTFNLGLYGGGKLSGERIPGYDSLKLGGFLRLSGYAPSQLLGQEMTLGRLMYYRRLSQGKLLEGLYGGLSLEMGRIGSPMIQSNSDAWKRSASVFVGTDTFVGPLYFGYGRAFNGPSSFYLLLGPAF</sequence>
<name>A0ABT5KFN3_9BURK</name>
<evidence type="ECO:0000256" key="2">
    <source>
        <dbReference type="ARBA" id="ARBA00022801"/>
    </source>
</evidence>